<dbReference type="InterPro" id="IPR036396">
    <property type="entry name" value="Cyt_P450_sf"/>
</dbReference>
<evidence type="ECO:0000256" key="1">
    <source>
        <dbReference type="ARBA" id="ARBA00010617"/>
    </source>
</evidence>
<dbReference type="Gene3D" id="1.10.630.10">
    <property type="entry name" value="Cytochrome P450"/>
    <property type="match status" value="1"/>
</dbReference>
<dbReference type="PRINTS" id="PR00463">
    <property type="entry name" value="EP450I"/>
</dbReference>
<keyword evidence="7" id="KW-1185">Reference proteome</keyword>
<gene>
    <name evidence="6" type="ORF">PVAG01_09286</name>
</gene>
<reference evidence="6 7" key="1">
    <citation type="submission" date="2024-06" db="EMBL/GenBank/DDBJ databases">
        <title>Complete genome of Phlyctema vagabunda strain 19-DSS-EL-015.</title>
        <authorList>
            <person name="Fiorenzani C."/>
        </authorList>
    </citation>
    <scope>NUCLEOTIDE SEQUENCE [LARGE SCALE GENOMIC DNA]</scope>
    <source>
        <strain evidence="6 7">19-DSS-EL-015</strain>
    </source>
</reference>
<comment type="caution">
    <text evidence="6">The sequence shown here is derived from an EMBL/GenBank/DDBJ whole genome shotgun (WGS) entry which is preliminary data.</text>
</comment>
<dbReference type="PANTHER" id="PTHR46300:SF2">
    <property type="entry name" value="CYTOCHROME P450 MONOOXYGENASE ALNH-RELATED"/>
    <property type="match status" value="1"/>
</dbReference>
<dbReference type="SUPFAM" id="SSF48264">
    <property type="entry name" value="Cytochrome P450"/>
    <property type="match status" value="1"/>
</dbReference>
<dbReference type="PRINTS" id="PR00385">
    <property type="entry name" value="P450"/>
</dbReference>
<evidence type="ECO:0000256" key="5">
    <source>
        <dbReference type="ARBA" id="ARBA00023033"/>
    </source>
</evidence>
<name>A0ABR4P701_9HELO</name>
<keyword evidence="2" id="KW-0479">Metal-binding</keyword>
<keyword evidence="5" id="KW-0503">Monooxygenase</keyword>
<evidence type="ECO:0000313" key="7">
    <source>
        <dbReference type="Proteomes" id="UP001629113"/>
    </source>
</evidence>
<dbReference type="InterPro" id="IPR050364">
    <property type="entry name" value="Cytochrome_P450_fung"/>
</dbReference>
<keyword evidence="3" id="KW-0560">Oxidoreductase</keyword>
<evidence type="ECO:0000256" key="4">
    <source>
        <dbReference type="ARBA" id="ARBA00023004"/>
    </source>
</evidence>
<evidence type="ECO:0000313" key="6">
    <source>
        <dbReference type="EMBL" id="KAL3419065.1"/>
    </source>
</evidence>
<protein>
    <submittedName>
        <fullName evidence="6">Cytochrome P450</fullName>
    </submittedName>
</protein>
<evidence type="ECO:0000256" key="3">
    <source>
        <dbReference type="ARBA" id="ARBA00023002"/>
    </source>
</evidence>
<dbReference type="InterPro" id="IPR001128">
    <property type="entry name" value="Cyt_P450"/>
</dbReference>
<organism evidence="6 7">
    <name type="scientific">Phlyctema vagabunda</name>
    <dbReference type="NCBI Taxonomy" id="108571"/>
    <lineage>
        <taxon>Eukaryota</taxon>
        <taxon>Fungi</taxon>
        <taxon>Dikarya</taxon>
        <taxon>Ascomycota</taxon>
        <taxon>Pezizomycotina</taxon>
        <taxon>Leotiomycetes</taxon>
        <taxon>Helotiales</taxon>
        <taxon>Dermateaceae</taxon>
        <taxon>Phlyctema</taxon>
    </lineage>
</organism>
<proteinExistence type="inferred from homology"/>
<dbReference type="Pfam" id="PF00067">
    <property type="entry name" value="p450"/>
    <property type="match status" value="1"/>
</dbReference>
<comment type="similarity">
    <text evidence="1">Belongs to the cytochrome P450 family.</text>
</comment>
<dbReference type="EMBL" id="JBFCZG010000008">
    <property type="protein sequence ID" value="KAL3419065.1"/>
    <property type="molecule type" value="Genomic_DNA"/>
</dbReference>
<dbReference type="PANTHER" id="PTHR46300">
    <property type="entry name" value="P450, PUTATIVE (EUROFUNG)-RELATED-RELATED"/>
    <property type="match status" value="1"/>
</dbReference>
<accession>A0ABR4P701</accession>
<sequence>MLPMRAYCKRQYEVATELFVGQWMRVKRNVKGGVVKPCICVDLVNAQEVGGFSDVLAGYMSGSLFEAGSETTASELIGFMQALVLFPEAQRKAQAELDRVIGPDRLPTMEDEFDLQYIRGCVKETMRWMSTAITSVPHAVTRDDWYEGYLIPKGAGVIANNWTIHMDPQRHANPRTFDPSRYANDFQTAREATSNPDVSKRDHFTFGTGRRVCQGMHIAERSLFLAMSRILWAFNVQPALNEDGEHLMPDPDNLTGGLMVHPQPFPAKITPRSEKHAAIIREQWAKCLPLLDEKLQWKEVPAGMKFSTYDAKKQVASEFD</sequence>
<keyword evidence="4" id="KW-0408">Iron</keyword>
<dbReference type="InterPro" id="IPR002401">
    <property type="entry name" value="Cyt_P450_E_grp-I"/>
</dbReference>
<evidence type="ECO:0000256" key="2">
    <source>
        <dbReference type="ARBA" id="ARBA00022723"/>
    </source>
</evidence>
<dbReference type="Proteomes" id="UP001629113">
    <property type="component" value="Unassembled WGS sequence"/>
</dbReference>